<keyword evidence="2" id="KW-0282">Flagellum</keyword>
<keyword evidence="3" id="KW-1185">Reference proteome</keyword>
<evidence type="ECO:0000313" key="3">
    <source>
        <dbReference type="Proteomes" id="UP001595776"/>
    </source>
</evidence>
<feature type="compositionally biased region" description="Polar residues" evidence="1">
    <location>
        <begin position="1"/>
        <end position="12"/>
    </location>
</feature>
<evidence type="ECO:0000256" key="1">
    <source>
        <dbReference type="SAM" id="MobiDB-lite"/>
    </source>
</evidence>
<evidence type="ECO:0000313" key="2">
    <source>
        <dbReference type="EMBL" id="MFC4349681.1"/>
    </source>
</evidence>
<accession>A0ABV8UG96</accession>
<dbReference type="Pfam" id="PF10768">
    <property type="entry name" value="FliX"/>
    <property type="match status" value="1"/>
</dbReference>
<comment type="caution">
    <text evidence="2">The sequence shown here is derived from an EMBL/GenBank/DDBJ whole genome shotgun (WGS) entry which is preliminary data.</text>
</comment>
<dbReference type="InterPro" id="IPR019704">
    <property type="entry name" value="Flagellar_assmbl_FliX_class2"/>
</dbReference>
<name>A0ABV8UG96_9PROT</name>
<feature type="region of interest" description="Disordered" evidence="1">
    <location>
        <begin position="1"/>
        <end position="49"/>
    </location>
</feature>
<sequence>MKISGSGSVQSKTVKKTSRKGASGGSAFASELSGTRESSASGAASGAGAAGPIASLDAVIALQGVPDATERRSKGLKRAEEMLDLLEEVRKGILLGAIPAPKLRGLADMARNQRGKTDDKKLDEILADIELRAEVELAKLGV</sequence>
<keyword evidence="2" id="KW-0969">Cilium</keyword>
<dbReference type="RefSeq" id="WP_082719737.1">
    <property type="nucleotide sequence ID" value="NZ_JBHSCR010000035.1"/>
</dbReference>
<organism evidence="2 3">
    <name type="scientific">Kordiimonas lipolytica</name>
    <dbReference type="NCBI Taxonomy" id="1662421"/>
    <lineage>
        <taxon>Bacteria</taxon>
        <taxon>Pseudomonadati</taxon>
        <taxon>Pseudomonadota</taxon>
        <taxon>Alphaproteobacteria</taxon>
        <taxon>Kordiimonadales</taxon>
        <taxon>Kordiimonadaceae</taxon>
        <taxon>Kordiimonas</taxon>
    </lineage>
</organism>
<keyword evidence="2" id="KW-0966">Cell projection</keyword>
<proteinExistence type="predicted"/>
<protein>
    <submittedName>
        <fullName evidence="2">Flagellar assembly protein FliX</fullName>
    </submittedName>
</protein>
<dbReference type="EMBL" id="JBHSCR010000035">
    <property type="protein sequence ID" value="MFC4349681.1"/>
    <property type="molecule type" value="Genomic_DNA"/>
</dbReference>
<gene>
    <name evidence="2" type="ORF">ACFO5Q_17655</name>
</gene>
<dbReference type="Proteomes" id="UP001595776">
    <property type="component" value="Unassembled WGS sequence"/>
</dbReference>
<reference evidence="3" key="1">
    <citation type="journal article" date="2019" name="Int. J. Syst. Evol. Microbiol.">
        <title>The Global Catalogue of Microorganisms (GCM) 10K type strain sequencing project: providing services to taxonomists for standard genome sequencing and annotation.</title>
        <authorList>
            <consortium name="The Broad Institute Genomics Platform"/>
            <consortium name="The Broad Institute Genome Sequencing Center for Infectious Disease"/>
            <person name="Wu L."/>
            <person name="Ma J."/>
        </authorList>
    </citation>
    <scope>NUCLEOTIDE SEQUENCE [LARGE SCALE GENOMIC DNA]</scope>
    <source>
        <strain evidence="3">CGMCC 1.15304</strain>
    </source>
</reference>
<feature type="compositionally biased region" description="Low complexity" evidence="1">
    <location>
        <begin position="38"/>
        <end position="49"/>
    </location>
</feature>